<feature type="transmembrane region" description="Helical" evidence="1">
    <location>
        <begin position="305"/>
        <end position="325"/>
    </location>
</feature>
<name>A0A4R9M2T9_9LEPT</name>
<reference evidence="2" key="1">
    <citation type="journal article" date="2019" name="PLoS Negl. Trop. Dis.">
        <title>Revisiting the worldwide diversity of Leptospira species in the environment.</title>
        <authorList>
            <person name="Vincent A.T."/>
            <person name="Schiettekatte O."/>
            <person name="Bourhy P."/>
            <person name="Veyrier F.J."/>
            <person name="Picardeau M."/>
        </authorList>
    </citation>
    <scope>NUCLEOTIDE SEQUENCE [LARGE SCALE GENOMIC DNA]</scope>
    <source>
        <strain evidence="2">201300427</strain>
    </source>
</reference>
<protein>
    <recommendedName>
        <fullName evidence="4">DUF4899 domain-containing protein</fullName>
    </recommendedName>
</protein>
<sequence>MSDTPNYYSLKVILRDEANMVYTMIAVVLDPVEIEAIKFEGVSSGSPLVLLPIKSTFQDFYNRTQRVIYKGDQLKNITKSLHEILKSSFQSESFLEELLHYIDHNLVDRLQFIFGQIHNRTAGNSNPKIEIHYELIEKRDLEKTTIDEEELAKKEAVPVIVPATSGFQIPPDKQLIQFRFQLSPVNGTPLVDLKPGDNVYVRLLPGDPITNAIIESMELKDDAGTIKQIPAKIVNISNTKNVSEVVIKINEQIYGKIVEEENSVKIKTFDQAAGSAPTLTSAASITTASKAHAAAQREAEESYHLMPFIIILTLIALGMLAMFFFL</sequence>
<gene>
    <name evidence="2" type="ORF">EHS15_00875</name>
</gene>
<keyword evidence="1" id="KW-0812">Transmembrane</keyword>
<dbReference type="OrthoDB" id="342570at2"/>
<evidence type="ECO:0000256" key="1">
    <source>
        <dbReference type="SAM" id="Phobius"/>
    </source>
</evidence>
<keyword evidence="3" id="KW-1185">Reference proteome</keyword>
<keyword evidence="1" id="KW-1133">Transmembrane helix</keyword>
<dbReference type="EMBL" id="RQHW01000002">
    <property type="protein sequence ID" value="TGN21104.1"/>
    <property type="molecule type" value="Genomic_DNA"/>
</dbReference>
<dbReference type="Proteomes" id="UP000298058">
    <property type="component" value="Unassembled WGS sequence"/>
</dbReference>
<evidence type="ECO:0000313" key="2">
    <source>
        <dbReference type="EMBL" id="TGN21104.1"/>
    </source>
</evidence>
<dbReference type="RefSeq" id="WP_135758639.1">
    <property type="nucleotide sequence ID" value="NZ_RQHW01000002.1"/>
</dbReference>
<keyword evidence="1" id="KW-0472">Membrane</keyword>
<accession>A0A4R9M2T9</accession>
<comment type="caution">
    <text evidence="2">The sequence shown here is derived from an EMBL/GenBank/DDBJ whole genome shotgun (WGS) entry which is preliminary data.</text>
</comment>
<organism evidence="2 3">
    <name type="scientific">Leptospira idonii</name>
    <dbReference type="NCBI Taxonomy" id="1193500"/>
    <lineage>
        <taxon>Bacteria</taxon>
        <taxon>Pseudomonadati</taxon>
        <taxon>Spirochaetota</taxon>
        <taxon>Spirochaetia</taxon>
        <taxon>Leptospirales</taxon>
        <taxon>Leptospiraceae</taxon>
        <taxon>Leptospira</taxon>
    </lineage>
</organism>
<proteinExistence type="predicted"/>
<evidence type="ECO:0000313" key="3">
    <source>
        <dbReference type="Proteomes" id="UP000298058"/>
    </source>
</evidence>
<evidence type="ECO:0008006" key="4">
    <source>
        <dbReference type="Google" id="ProtNLM"/>
    </source>
</evidence>
<dbReference type="AlphaFoldDB" id="A0A4R9M2T9"/>